<dbReference type="EMBL" id="CP012661">
    <property type="protein sequence ID" value="AMY70134.1"/>
    <property type="molecule type" value="Genomic_DNA"/>
</dbReference>
<dbReference type="KEGG" id="daa:AKL17_2898"/>
<sequence length="130" mass="13526">MRSHEHPAGLIRRVFAACAGLLLAVQVAIGFFPVELPPEDGTIRVVICGGGGMQTVTISLIDGSVQTSSAAGESKCPLCVVGAVDLAEPFTPPTWSSAFQSLPRDCAVPAPIMARLHDPAQPIRAPPVML</sequence>
<evidence type="ECO:0000313" key="1">
    <source>
        <dbReference type="EMBL" id="AMY70134.1"/>
    </source>
</evidence>
<evidence type="ECO:0000313" key="2">
    <source>
        <dbReference type="Proteomes" id="UP000076128"/>
    </source>
</evidence>
<accession>A0A159Z6P8</accession>
<dbReference type="OrthoDB" id="7868369at2"/>
<protein>
    <recommendedName>
        <fullName evidence="3">DUF2946 family protein</fullName>
    </recommendedName>
</protein>
<evidence type="ECO:0008006" key="3">
    <source>
        <dbReference type="Google" id="ProtNLM"/>
    </source>
</evidence>
<keyword evidence="2" id="KW-1185">Reference proteome</keyword>
<dbReference type="AlphaFoldDB" id="A0A159Z6P8"/>
<reference evidence="1 2" key="1">
    <citation type="submission" date="2015-09" db="EMBL/GenBank/DDBJ databases">
        <title>Complete genome sequence of Defluviimonas alba cai42t isolated from an oilfield in Xinjiang.</title>
        <authorList>
            <person name="Geng S."/>
            <person name="Pan X."/>
            <person name="Wu X."/>
        </authorList>
    </citation>
    <scope>NUCLEOTIDE SEQUENCE [LARGE SCALE GENOMIC DNA]</scope>
    <source>
        <strain evidence="2">cai42</strain>
    </source>
</reference>
<proteinExistence type="predicted"/>
<dbReference type="STRING" id="1335048.AKL17_2898"/>
<gene>
    <name evidence="1" type="ORF">AKL17_2898</name>
</gene>
<dbReference type="Proteomes" id="UP000076128">
    <property type="component" value="Chromosome"/>
</dbReference>
<name>A0A159Z6P8_9RHOB</name>
<dbReference type="RefSeq" id="WP_066814258.1">
    <property type="nucleotide sequence ID" value="NZ_CP012661.1"/>
</dbReference>
<organism evidence="1 2">
    <name type="scientific">Frigidibacter mobilis</name>
    <dbReference type="NCBI Taxonomy" id="1335048"/>
    <lineage>
        <taxon>Bacteria</taxon>
        <taxon>Pseudomonadati</taxon>
        <taxon>Pseudomonadota</taxon>
        <taxon>Alphaproteobacteria</taxon>
        <taxon>Rhodobacterales</taxon>
        <taxon>Paracoccaceae</taxon>
        <taxon>Frigidibacter</taxon>
    </lineage>
</organism>